<keyword evidence="4 12" id="KW-0813">Transport</keyword>
<comment type="subunit">
    <text evidence="3">F-type ATPases have 2 components, CF(1) - the catalytic core - and CF(0) - the membrane proton channel.</text>
</comment>
<dbReference type="GO" id="GO:0045259">
    <property type="term" value="C:proton-transporting ATP synthase complex"/>
    <property type="evidence" value="ECO:0007669"/>
    <property type="project" value="UniProtKB-KW"/>
</dbReference>
<evidence type="ECO:0000256" key="4">
    <source>
        <dbReference type="ARBA" id="ARBA00022448"/>
    </source>
</evidence>
<keyword evidence="9 12" id="KW-0406">Ion transport</keyword>
<keyword evidence="5 12" id="KW-0138">CF(0)</keyword>
<reference evidence="14" key="1">
    <citation type="submission" date="2015-10" db="EMBL/GenBank/DDBJ databases">
        <title>Comparative mt genomics of the Tipuloidea (Diptera: Nematocera: Tipulomorpha) and its implications for the phylogeny of the Tipulomorpha.</title>
        <authorList>
            <person name="Zhang X."/>
            <person name="Kang Z."/>
            <person name="Mao M."/>
            <person name="Li X."/>
            <person name="Nakamura T."/>
            <person name="de Jong H."/>
            <person name="Wang M."/>
            <person name="Yang D."/>
        </authorList>
    </citation>
    <scope>NUCLEOTIDE SEQUENCE</scope>
</reference>
<evidence type="ECO:0000256" key="1">
    <source>
        <dbReference type="ARBA" id="ARBA00004304"/>
    </source>
</evidence>
<keyword evidence="6 12" id="KW-0812">Transmembrane</keyword>
<evidence type="ECO:0000256" key="6">
    <source>
        <dbReference type="ARBA" id="ARBA00022692"/>
    </source>
</evidence>
<feature type="transmembrane region" description="Helical" evidence="13">
    <location>
        <begin position="6"/>
        <end position="29"/>
    </location>
</feature>
<gene>
    <name evidence="14" type="primary">ATP8</name>
</gene>
<evidence type="ECO:0000256" key="5">
    <source>
        <dbReference type="ARBA" id="ARBA00022547"/>
    </source>
</evidence>
<proteinExistence type="inferred from homology"/>
<dbReference type="GO" id="GO:0015986">
    <property type="term" value="P:proton motive force-driven ATP synthesis"/>
    <property type="evidence" value="ECO:0007669"/>
    <property type="project" value="InterPro"/>
</dbReference>
<comment type="subcellular location">
    <subcellularLocation>
        <location evidence="1 12">Mitochondrion membrane</location>
        <topology evidence="1 12">Single-pass membrane protein</topology>
    </subcellularLocation>
</comment>
<evidence type="ECO:0000256" key="7">
    <source>
        <dbReference type="ARBA" id="ARBA00022781"/>
    </source>
</evidence>
<keyword evidence="8 13" id="KW-1133">Transmembrane helix</keyword>
<keyword evidence="7 12" id="KW-0375">Hydrogen ion transport</keyword>
<evidence type="ECO:0000256" key="8">
    <source>
        <dbReference type="ARBA" id="ARBA00022989"/>
    </source>
</evidence>
<evidence type="ECO:0000313" key="14">
    <source>
        <dbReference type="EMBL" id="AMN09046.1"/>
    </source>
</evidence>
<sequence>MPQMAPLMWLSMFIIFSITLIIFNTMNYFTFFPIKSKSSNLKINSKNTTLNWKW</sequence>
<keyword evidence="11 13" id="KW-0472">Membrane</keyword>
<dbReference type="GO" id="GO:0031966">
    <property type="term" value="C:mitochondrial membrane"/>
    <property type="evidence" value="ECO:0007669"/>
    <property type="project" value="UniProtKB-SubCell"/>
</dbReference>
<name>A0A191F7S2_9DIPT</name>
<evidence type="ECO:0000256" key="3">
    <source>
        <dbReference type="ARBA" id="ARBA00011291"/>
    </source>
</evidence>
<evidence type="ECO:0000256" key="11">
    <source>
        <dbReference type="ARBA" id="ARBA00023136"/>
    </source>
</evidence>
<geneLocation type="mitochondrion" evidence="14"/>
<protein>
    <recommendedName>
        <fullName evidence="12">ATP synthase complex subunit 8</fullName>
    </recommendedName>
</protein>
<keyword evidence="10 12" id="KW-0496">Mitochondrion</keyword>
<dbReference type="InterPro" id="IPR001421">
    <property type="entry name" value="ATP8_metazoa"/>
</dbReference>
<evidence type="ECO:0000256" key="9">
    <source>
        <dbReference type="ARBA" id="ARBA00023065"/>
    </source>
</evidence>
<dbReference type="AlphaFoldDB" id="A0A191F7S2"/>
<evidence type="ECO:0000256" key="13">
    <source>
        <dbReference type="SAM" id="Phobius"/>
    </source>
</evidence>
<comment type="similarity">
    <text evidence="2 12">Belongs to the ATPase protein 8 family.</text>
</comment>
<dbReference type="GO" id="GO:0015078">
    <property type="term" value="F:proton transmembrane transporter activity"/>
    <property type="evidence" value="ECO:0007669"/>
    <property type="project" value="InterPro"/>
</dbReference>
<evidence type="ECO:0000256" key="10">
    <source>
        <dbReference type="ARBA" id="ARBA00023128"/>
    </source>
</evidence>
<dbReference type="Pfam" id="PF00895">
    <property type="entry name" value="ATP-synt_8"/>
    <property type="match status" value="1"/>
</dbReference>
<dbReference type="EMBL" id="KT970063">
    <property type="protein sequence ID" value="AMN09046.1"/>
    <property type="molecule type" value="Genomic_DNA"/>
</dbReference>
<evidence type="ECO:0000256" key="2">
    <source>
        <dbReference type="ARBA" id="ARBA00008892"/>
    </source>
</evidence>
<accession>A0A191F7S2</accession>
<organism evidence="14">
    <name type="scientific">Rhipidia chenwenyoungi</name>
    <dbReference type="NCBI Taxonomy" id="1807360"/>
    <lineage>
        <taxon>Eukaryota</taxon>
        <taxon>Metazoa</taxon>
        <taxon>Ecdysozoa</taxon>
        <taxon>Arthropoda</taxon>
        <taxon>Hexapoda</taxon>
        <taxon>Insecta</taxon>
        <taxon>Pterygota</taxon>
        <taxon>Neoptera</taxon>
        <taxon>Endopterygota</taxon>
        <taxon>Diptera</taxon>
        <taxon>Nematocera</taxon>
        <taxon>Tipuloidea</taxon>
        <taxon>Rhipidia</taxon>
    </lineage>
</organism>
<evidence type="ECO:0000256" key="12">
    <source>
        <dbReference type="RuleBase" id="RU003661"/>
    </source>
</evidence>